<sequence length="113" mass="13010">MNHPLTEAIGLHIVVQLAMDFENEVLVNPMECEKTATFRWDVLSLLRKHNITAADLSRPTIGDGIWTVLQYLRGNPEMPWNVLVLLRDWDSRYRSTGVDIVADWIDAQEFRGC</sequence>
<organism evidence="1">
    <name type="scientific">Leviviridae sp</name>
    <dbReference type="NCBI Taxonomy" id="2027243"/>
    <lineage>
        <taxon>Viruses</taxon>
        <taxon>Riboviria</taxon>
        <taxon>Orthornavirae</taxon>
        <taxon>Lenarviricota</taxon>
        <taxon>Leviviricetes</taxon>
        <taxon>Norzivirales</taxon>
        <taxon>Fiersviridae</taxon>
    </lineage>
</organism>
<gene>
    <name evidence="1" type="ORF">H2Rhizo33298e3776_000002</name>
</gene>
<proteinExistence type="predicted"/>
<protein>
    <submittedName>
        <fullName evidence="1">Uncharacterized protein</fullName>
    </submittedName>
</protein>
<name>A0A514D2T8_9VIRU</name>
<dbReference type="EMBL" id="MN033709">
    <property type="protein sequence ID" value="QDH87899.1"/>
    <property type="molecule type" value="Genomic_RNA"/>
</dbReference>
<accession>A0A514D2T8</accession>
<evidence type="ECO:0000313" key="1">
    <source>
        <dbReference type="EMBL" id="QDH87899.1"/>
    </source>
</evidence>
<reference evidence="1" key="1">
    <citation type="submission" date="2019-05" db="EMBL/GenBank/DDBJ databases">
        <title>Metatranscriptomic reconstruction reveals RNA viruses with the potential to shape carbon cycling in soil.</title>
        <authorList>
            <person name="Starr E.P."/>
            <person name="Nuccio E."/>
            <person name="Pett-Ridge J."/>
            <person name="Banfield J.F."/>
            <person name="Firestone M.K."/>
        </authorList>
    </citation>
    <scope>NUCLEOTIDE SEQUENCE</scope>
    <source>
        <strain evidence="1">H2_Rhizo_33_scaffold_298_e_3776</strain>
    </source>
</reference>